<reference evidence="1" key="1">
    <citation type="submission" date="2022-10" db="EMBL/GenBank/DDBJ databases">
        <title>Culturing micro-colonial fungi from biological soil crusts in the Mojave desert and describing Neophaeococcomyces mojavensis, and introducing the new genera and species Taxawa tesnikishii.</title>
        <authorList>
            <person name="Kurbessoian T."/>
            <person name="Stajich J.E."/>
        </authorList>
    </citation>
    <scope>NUCLEOTIDE SEQUENCE</scope>
    <source>
        <strain evidence="1">JES_112</strain>
    </source>
</reference>
<accession>A0ACC3A1A8</accession>
<evidence type="ECO:0000313" key="2">
    <source>
        <dbReference type="Proteomes" id="UP001172386"/>
    </source>
</evidence>
<keyword evidence="2" id="KW-1185">Reference proteome</keyword>
<proteinExistence type="predicted"/>
<sequence length="1041" mass="116503">MPPSPTREAHMEILSPRSANIPSKPRTVMQKPTKDARPKPEEKPANPDRIDDRWRPPVTVTEPGTSSQTYVVGKKLGKGGFAVCFEGRTQGTQELFALKVVKAKVEQKKMMEKFRTEMQIHAKMQHPNIVEFYRAFSLQDHTYVVLEMCDNGSLTDMVKARSCLSLPEVRRFMIQICGGVKYMHKRNVIHRDLKMGNIFLDANMNIKIGDFGLAAVLADEQDRRTTLCGTPNYIAPEILSKSGARGHDSKVDVWAIGIICYAMLIGIPPFQSKTQQEIYSKLKTLDYEWKVDSKNFIPQEAKDLVATCLNLVATERPEMDDLVELGFFKTGVIADVLSRECMKAKPMWLLEAEPRGDRVRGSYNGVTHSVICTESGVGKTADGISRPPAGGKGNISALVEIEAENRKGCAPVTPLPEGVLYRQFTDPEPQKAAFRKPAMSAAQPKSKKSMDEAREILSGMPSRSTAVLDRSAARPVQSFAAQQRQQAAVPRTILPSRTSPSEDKVEAETAKPKMESTGLLKARPVRSTSARSIPKASDDALPTRASARLNKLDELSDQLRRDVEDLKQPLEAQSIQTGTLRSRGIPRPKSMIQERKPEPRPVSSLSNSSSEEKQRRPLRPATANAETKKPKAVTTVSLAEVENEFAKGLVLEDFTPSLPSRRTFKPRMIEDKDKFTRVHGSSHTHVMRSLRDLHTSLGTQTSKDASPSRQPLHNSQPYPRVEKWVDYATKHGIAYLLTDGTLGMILKSRDAEPDTRAASCVVVRHAKRHTELRARGREHQYVPQGPDASEIEIYEQIDPVEPMRRLDVPSSDFHLDLEAHGSQALAASAKLNSLRGAQSQRFKEVGLLDKFGKYMHKQMGSSSDNFEPQGDKEAVGHLIHFYQRLGNVGVWRFVDGGVQFNFPDHTKIVIYQGHERFSEAEILVDVVYLEPRDAKDMAAYGLVTHEALERRDLKTFRLIDIQQTSALRRSEVEIIRTNEVQEKLDWIRAVIGCWIKEGGLGWTGEERLGWSGLQERREDKKIKLQWVTVGRPGGDGEVATK</sequence>
<dbReference type="EC" id="2.7.11.21" evidence="1"/>
<keyword evidence="1" id="KW-0418">Kinase</keyword>
<dbReference type="EMBL" id="JAPDRQ010000138">
    <property type="protein sequence ID" value="KAJ9653888.1"/>
    <property type="molecule type" value="Genomic_DNA"/>
</dbReference>
<gene>
    <name evidence="1" type="primary">CDC5</name>
    <name evidence="1" type="ORF">H2198_006997</name>
</gene>
<keyword evidence="1" id="KW-0808">Transferase</keyword>
<name>A0ACC3A1A8_9EURO</name>
<evidence type="ECO:0000313" key="1">
    <source>
        <dbReference type="EMBL" id="KAJ9653888.1"/>
    </source>
</evidence>
<comment type="caution">
    <text evidence="1">The sequence shown here is derived from an EMBL/GenBank/DDBJ whole genome shotgun (WGS) entry which is preliminary data.</text>
</comment>
<dbReference type="Proteomes" id="UP001172386">
    <property type="component" value="Unassembled WGS sequence"/>
</dbReference>
<protein>
    <submittedName>
        <fullName evidence="1">Cell cycle serine/threonine-protein kinase cdc5/MSD2</fullName>
        <ecNumber evidence="1">2.7.11.21</ecNumber>
    </submittedName>
</protein>
<organism evidence="1 2">
    <name type="scientific">Neophaeococcomyces mojaviensis</name>
    <dbReference type="NCBI Taxonomy" id="3383035"/>
    <lineage>
        <taxon>Eukaryota</taxon>
        <taxon>Fungi</taxon>
        <taxon>Dikarya</taxon>
        <taxon>Ascomycota</taxon>
        <taxon>Pezizomycotina</taxon>
        <taxon>Eurotiomycetes</taxon>
        <taxon>Chaetothyriomycetidae</taxon>
        <taxon>Chaetothyriales</taxon>
        <taxon>Chaetothyriales incertae sedis</taxon>
        <taxon>Neophaeococcomyces</taxon>
    </lineage>
</organism>